<feature type="domain" description="Endonuclease GajA/Old nuclease/RecF-like AAA" evidence="1">
    <location>
        <begin position="174"/>
        <end position="324"/>
    </location>
</feature>
<dbReference type="Pfam" id="PF13175">
    <property type="entry name" value="AAA_15"/>
    <property type="match status" value="2"/>
</dbReference>
<feature type="domain" description="Endonuclease GajA/Old nuclease/RecF-like AAA" evidence="1">
    <location>
        <begin position="1"/>
        <end position="112"/>
    </location>
</feature>
<proteinExistence type="predicted"/>
<accession>A0A399IKH1</accession>
<evidence type="ECO:0000313" key="3">
    <source>
        <dbReference type="EMBL" id="RII33460.1"/>
    </source>
</evidence>
<dbReference type="EMBL" id="QXDJ01000004">
    <property type="protein sequence ID" value="RII33460.1"/>
    <property type="molecule type" value="Genomic_DNA"/>
</dbReference>
<dbReference type="AlphaFoldDB" id="A0A399IKH1"/>
<gene>
    <name evidence="3" type="ORF">D2A34_17110</name>
</gene>
<evidence type="ECO:0000259" key="2">
    <source>
        <dbReference type="Pfam" id="PF20469"/>
    </source>
</evidence>
<dbReference type="Gene3D" id="3.40.50.300">
    <property type="entry name" value="P-loop containing nucleotide triphosphate hydrolases"/>
    <property type="match status" value="1"/>
</dbReference>
<organism evidence="3 4">
    <name type="scientific">Clostridium chromiireducens</name>
    <dbReference type="NCBI Taxonomy" id="225345"/>
    <lineage>
        <taxon>Bacteria</taxon>
        <taxon>Bacillati</taxon>
        <taxon>Bacillota</taxon>
        <taxon>Clostridia</taxon>
        <taxon>Eubacteriales</taxon>
        <taxon>Clostridiaceae</taxon>
        <taxon>Clostridium</taxon>
    </lineage>
</organism>
<evidence type="ECO:0000259" key="1">
    <source>
        <dbReference type="Pfam" id="PF13175"/>
    </source>
</evidence>
<dbReference type="InterPro" id="IPR027417">
    <property type="entry name" value="P-loop_NTPase"/>
</dbReference>
<dbReference type="PANTHER" id="PTHR43581:SF4">
    <property type="entry name" value="ATP_GTP PHOSPHATASE"/>
    <property type="match status" value="1"/>
</dbReference>
<comment type="caution">
    <text evidence="3">The sequence shown here is derived from an EMBL/GenBank/DDBJ whole genome shotgun (WGS) entry which is preliminary data.</text>
</comment>
<dbReference type="InterPro" id="IPR034139">
    <property type="entry name" value="TOPRIM_OLD"/>
</dbReference>
<dbReference type="RefSeq" id="WP_119367390.1">
    <property type="nucleotide sequence ID" value="NZ_QXDJ01000004.1"/>
</dbReference>
<dbReference type="Proteomes" id="UP000265930">
    <property type="component" value="Unassembled WGS sequence"/>
</dbReference>
<sequence>MIFKNLEIKNFRNFENIEVPLDNKNVIFGMNDIGKTNFLYAMRFLLDRDIRKNGFVKTDYHKNNTDNDISILLELDISDFDESEDTKSLVSEAAGVRSSRNAEKFYIKIVGEYNKKELIGEPILLWGDDKENLYQMDSRGYAFSIDNIFKVIYINPLVDLEKLFLKNKRLLMDESSSSDDDKKIIEEINELTDNVNKKIGEMKIIDNLQTEITTEYNDLRNENIEIQMKSEMAIKGFFSDIVPYIKKKDDENYYPTSGDGRRKILSYSILNLLVKKLYEDKIVVYLIEEPENSLHRSMQLALSHQIFSNKAYEYCFISTHSSDILYELDNAMLLRIYSTDKVECSTHLYKINESFTKDKKKLNREFCNALFSERVLLIEGPSEKVLFEKVMNEINKEYELDGGYILQVNGTYFKTYFEAFKGLNIDIIVKTDNDLKIKKGSTDEYELLGINRCLKLIGDKQQPNIKMNFTSNVKKTKLRELKVKRKALYTEKKSLVDKFEQNKIFLSELDLENDLFNVIGDRLSEILVIDRKKVVEKLQSSKLYMMVDVVEDLDNGDCKKIYNSKYFKCLKRLNDE</sequence>
<feature type="domain" description="OLD protein-like TOPRIM" evidence="2">
    <location>
        <begin position="370"/>
        <end position="434"/>
    </location>
</feature>
<evidence type="ECO:0000313" key="4">
    <source>
        <dbReference type="Proteomes" id="UP000265930"/>
    </source>
</evidence>
<reference evidence="3 4" key="1">
    <citation type="submission" date="2018-08" db="EMBL/GenBank/DDBJ databases">
        <title>Genome of Clostridium chromiireducens C1, DSM12136.</title>
        <authorList>
            <person name="Xing M."/>
            <person name="Wei Y."/>
            <person name="Ang E.L."/>
            <person name="Zhao H."/>
            <person name="Zhang Y."/>
        </authorList>
    </citation>
    <scope>NUCLEOTIDE SEQUENCE [LARGE SCALE GENOMIC DNA]</scope>
    <source>
        <strain evidence="3 4">C1</strain>
    </source>
</reference>
<name>A0A399IKH1_9CLOT</name>
<protein>
    <submittedName>
        <fullName evidence="3">DUF2813 domain-containing protein</fullName>
    </submittedName>
</protein>
<dbReference type="Pfam" id="PF20469">
    <property type="entry name" value="OLD-like_TOPRIM"/>
    <property type="match status" value="1"/>
</dbReference>
<dbReference type="InterPro" id="IPR041685">
    <property type="entry name" value="AAA_GajA/Old/RecF-like"/>
</dbReference>
<dbReference type="PANTHER" id="PTHR43581">
    <property type="entry name" value="ATP/GTP PHOSPHATASE"/>
    <property type="match status" value="1"/>
</dbReference>
<dbReference type="InterPro" id="IPR051396">
    <property type="entry name" value="Bact_Antivir_Def_Nuclease"/>
</dbReference>
<dbReference type="SUPFAM" id="SSF52540">
    <property type="entry name" value="P-loop containing nucleoside triphosphate hydrolases"/>
    <property type="match status" value="1"/>
</dbReference>
<dbReference type="CDD" id="cd01026">
    <property type="entry name" value="TOPRIM_OLD"/>
    <property type="match status" value="1"/>
</dbReference>